<evidence type="ECO:0000313" key="3">
    <source>
        <dbReference type="Proteomes" id="UP000218231"/>
    </source>
</evidence>
<feature type="signal peptide" evidence="1">
    <location>
        <begin position="1"/>
        <end position="18"/>
    </location>
</feature>
<protein>
    <recommendedName>
        <fullName evidence="4">Fatty-acid and retinol-binding protein 1</fullName>
    </recommendedName>
</protein>
<name>A0A2A2J2D1_9BILA</name>
<keyword evidence="1" id="KW-0732">Signal</keyword>
<comment type="caution">
    <text evidence="2">The sequence shown here is derived from an EMBL/GenBank/DDBJ whole genome shotgun (WGS) entry which is preliminary data.</text>
</comment>
<keyword evidence="3" id="KW-1185">Reference proteome</keyword>
<organism evidence="2 3">
    <name type="scientific">Diploscapter pachys</name>
    <dbReference type="NCBI Taxonomy" id="2018661"/>
    <lineage>
        <taxon>Eukaryota</taxon>
        <taxon>Metazoa</taxon>
        <taxon>Ecdysozoa</taxon>
        <taxon>Nematoda</taxon>
        <taxon>Chromadorea</taxon>
        <taxon>Rhabditida</taxon>
        <taxon>Rhabditina</taxon>
        <taxon>Rhabditomorpha</taxon>
        <taxon>Rhabditoidea</taxon>
        <taxon>Rhabditidae</taxon>
        <taxon>Diploscapter</taxon>
    </lineage>
</organism>
<evidence type="ECO:0008006" key="4">
    <source>
        <dbReference type="Google" id="ProtNLM"/>
    </source>
</evidence>
<proteinExistence type="predicted"/>
<dbReference type="AlphaFoldDB" id="A0A2A2J2D1"/>
<evidence type="ECO:0000313" key="2">
    <source>
        <dbReference type="EMBL" id="PAV55739.1"/>
    </source>
</evidence>
<dbReference type="Proteomes" id="UP000218231">
    <property type="component" value="Unassembled WGS sequence"/>
</dbReference>
<reference evidence="2 3" key="1">
    <citation type="journal article" date="2017" name="Curr. Biol.">
        <title>Genome architecture and evolution of a unichromosomal asexual nematode.</title>
        <authorList>
            <person name="Fradin H."/>
            <person name="Zegar C."/>
            <person name="Gutwein M."/>
            <person name="Lucas J."/>
            <person name="Kovtun M."/>
            <person name="Corcoran D."/>
            <person name="Baugh L.R."/>
            <person name="Kiontke K."/>
            <person name="Gunsalus K."/>
            <person name="Fitch D.H."/>
            <person name="Piano F."/>
        </authorList>
    </citation>
    <scope>NUCLEOTIDE SEQUENCE [LARGE SCALE GENOMIC DNA]</scope>
    <source>
        <strain evidence="2">PF1309</strain>
    </source>
</reference>
<sequence length="186" mass="21193">MKVVFLLFVSSFILHVASETAQEQFDNINKNITDAVNSIEAQLRQKFSPELKAEDLKRLLQVMADQSKNPDERVQELAAQFGRKLSDNEKKAAKALFSTFDSVREYYNLELSPVMSTEARDFLNEYASEIGKGLSGGDKIEQTLEKLKKSFSPKFEQLGDENMARIQNFVKQMTSMSKTGFEENMQ</sequence>
<evidence type="ECO:0000256" key="1">
    <source>
        <dbReference type="SAM" id="SignalP"/>
    </source>
</evidence>
<dbReference type="EMBL" id="LIAE01010754">
    <property type="protein sequence ID" value="PAV55739.1"/>
    <property type="molecule type" value="Genomic_DNA"/>
</dbReference>
<feature type="chain" id="PRO_5012900687" description="Fatty-acid and retinol-binding protein 1" evidence="1">
    <location>
        <begin position="19"/>
        <end position="186"/>
    </location>
</feature>
<accession>A0A2A2J2D1</accession>
<gene>
    <name evidence="2" type="ORF">WR25_27122</name>
</gene>